<reference evidence="10" key="1">
    <citation type="thesis" date="2020" institute="Technische Universitat Dresden" country="Dresden, Germany">
        <title>The Agarolytic System of Microbulbifer elongatus PORT2, Isolated from Batu Karas, Pangandaran West Java Indonesia.</title>
        <authorList>
            <person name="Anggraeni S.R."/>
        </authorList>
    </citation>
    <scope>NUCLEOTIDE SEQUENCE</scope>
    <source>
        <strain evidence="10">PORT2</strain>
    </source>
</reference>
<feature type="domain" description="Flavodoxin-like" evidence="9">
    <location>
        <begin position="15"/>
        <end position="177"/>
    </location>
</feature>
<evidence type="ECO:0000313" key="10">
    <source>
        <dbReference type="EMBL" id="MCQ3830438.1"/>
    </source>
</evidence>
<dbReference type="SUPFAM" id="SSF52218">
    <property type="entry name" value="Flavoproteins"/>
    <property type="match status" value="1"/>
</dbReference>
<dbReference type="PROSITE" id="PS00201">
    <property type="entry name" value="FLAVODOXIN"/>
    <property type="match status" value="1"/>
</dbReference>
<dbReference type="InterPro" id="IPR050619">
    <property type="entry name" value="Flavodoxin"/>
</dbReference>
<comment type="function">
    <text evidence="2 8">Low-potential electron donor to a number of redox enzymes.</text>
</comment>
<evidence type="ECO:0000256" key="6">
    <source>
        <dbReference type="ARBA" id="ARBA00022643"/>
    </source>
</evidence>
<comment type="similarity">
    <text evidence="3 8">Belongs to the flavodoxin family.</text>
</comment>
<evidence type="ECO:0000313" key="11">
    <source>
        <dbReference type="Proteomes" id="UP001205566"/>
    </source>
</evidence>
<dbReference type="InterPro" id="IPR008254">
    <property type="entry name" value="Flavodoxin/NO_synth"/>
</dbReference>
<dbReference type="RefSeq" id="WP_255875377.1">
    <property type="nucleotide sequence ID" value="NZ_JACASI010000034.1"/>
</dbReference>
<dbReference type="NCBIfam" id="NF009023">
    <property type="entry name" value="PRK12359.1"/>
    <property type="match status" value="1"/>
</dbReference>
<keyword evidence="7 8" id="KW-0249">Electron transport</keyword>
<proteinExistence type="inferred from homology"/>
<evidence type="ECO:0000259" key="9">
    <source>
        <dbReference type="PROSITE" id="PS50902"/>
    </source>
</evidence>
<name>A0ABT1P2T6_9GAMM</name>
<dbReference type="Gene3D" id="3.40.50.360">
    <property type="match status" value="1"/>
</dbReference>
<dbReference type="PROSITE" id="PS50902">
    <property type="entry name" value="FLAVODOXIN_LIKE"/>
    <property type="match status" value="1"/>
</dbReference>
<dbReference type="InterPro" id="IPR029039">
    <property type="entry name" value="Flavoprotein-like_sf"/>
</dbReference>
<keyword evidence="11" id="KW-1185">Reference proteome</keyword>
<evidence type="ECO:0000256" key="1">
    <source>
        <dbReference type="ARBA" id="ARBA00001917"/>
    </source>
</evidence>
<dbReference type="PANTHER" id="PTHR42809:SF3">
    <property type="entry name" value="FLAVODOXIN 2"/>
    <property type="match status" value="1"/>
</dbReference>
<sequence length="184" mass="20571">MQTTDSSLDTSLAPIGLFYGSSTCYTEMAAEKIRDRIGEEWIDLHNVATDDVAQMQDYDFLILGIPTWDYGELQEDWENCWDQLAALDLSGKKVACYGLGDQEGYPQWYQDALGYLHAQVVAVGAKAVGYWPAEGYEFEESKGLTPDGSQFVGLALDEENEFDLSDERLDQWCAQVMCEFGLAA</sequence>
<accession>A0ABT1P2T6</accession>
<protein>
    <recommendedName>
        <fullName evidence="8">Flavodoxin</fullName>
    </recommendedName>
</protein>
<dbReference type="NCBIfam" id="TIGR01752">
    <property type="entry name" value="flav_long"/>
    <property type="match status" value="1"/>
</dbReference>
<evidence type="ECO:0000256" key="3">
    <source>
        <dbReference type="ARBA" id="ARBA00005267"/>
    </source>
</evidence>
<evidence type="ECO:0000256" key="7">
    <source>
        <dbReference type="ARBA" id="ARBA00022982"/>
    </source>
</evidence>
<evidence type="ECO:0000256" key="4">
    <source>
        <dbReference type="ARBA" id="ARBA00022448"/>
    </source>
</evidence>
<keyword evidence="4 8" id="KW-0813">Transport</keyword>
<comment type="cofactor">
    <cofactor evidence="1 8">
        <name>FMN</name>
        <dbReference type="ChEBI" id="CHEBI:58210"/>
    </cofactor>
</comment>
<keyword evidence="5 8" id="KW-0285">Flavoprotein</keyword>
<evidence type="ECO:0000256" key="8">
    <source>
        <dbReference type="PIRNR" id="PIRNR038996"/>
    </source>
</evidence>
<dbReference type="NCBIfam" id="NF006739">
    <property type="entry name" value="PRK09267.1-5"/>
    <property type="match status" value="1"/>
</dbReference>
<dbReference type="Proteomes" id="UP001205566">
    <property type="component" value="Unassembled WGS sequence"/>
</dbReference>
<dbReference type="PANTHER" id="PTHR42809">
    <property type="entry name" value="FLAVODOXIN 2"/>
    <property type="match status" value="1"/>
</dbReference>
<dbReference type="InterPro" id="IPR010086">
    <property type="entry name" value="Flavodoxin_lc"/>
</dbReference>
<evidence type="ECO:0000256" key="2">
    <source>
        <dbReference type="ARBA" id="ARBA00003297"/>
    </source>
</evidence>
<dbReference type="PIRSF" id="PIRSF038996">
    <property type="entry name" value="FldA"/>
    <property type="match status" value="1"/>
</dbReference>
<keyword evidence="6 8" id="KW-0288">FMN</keyword>
<comment type="caution">
    <text evidence="10">The sequence shown here is derived from an EMBL/GenBank/DDBJ whole genome shotgun (WGS) entry which is preliminary data.</text>
</comment>
<gene>
    <name evidence="10" type="primary">fldB</name>
    <name evidence="10" type="ORF">HXX02_13370</name>
</gene>
<dbReference type="InterPro" id="IPR001226">
    <property type="entry name" value="Flavodoxin_CS"/>
</dbReference>
<organism evidence="10 11">
    <name type="scientific">Microbulbifer elongatus</name>
    <dbReference type="NCBI Taxonomy" id="86173"/>
    <lineage>
        <taxon>Bacteria</taxon>
        <taxon>Pseudomonadati</taxon>
        <taxon>Pseudomonadota</taxon>
        <taxon>Gammaproteobacteria</taxon>
        <taxon>Cellvibrionales</taxon>
        <taxon>Microbulbiferaceae</taxon>
        <taxon>Microbulbifer</taxon>
    </lineage>
</organism>
<evidence type="ECO:0000256" key="5">
    <source>
        <dbReference type="ARBA" id="ARBA00022630"/>
    </source>
</evidence>
<dbReference type="EMBL" id="JACASI010000034">
    <property type="protein sequence ID" value="MCQ3830438.1"/>
    <property type="molecule type" value="Genomic_DNA"/>
</dbReference>
<dbReference type="Pfam" id="PF00258">
    <property type="entry name" value="Flavodoxin_1"/>
    <property type="match status" value="1"/>
</dbReference>